<organism evidence="1 2">
    <name type="scientific">Candidatus Doudnabacteria bacterium RIFCSPHIGHO2_01_FULL_43_23</name>
    <dbReference type="NCBI Taxonomy" id="1817822"/>
    <lineage>
        <taxon>Bacteria</taxon>
        <taxon>Candidatus Doudnaibacteriota</taxon>
    </lineage>
</organism>
<evidence type="ECO:0000313" key="1">
    <source>
        <dbReference type="EMBL" id="OGE80882.1"/>
    </source>
</evidence>
<proteinExistence type="predicted"/>
<dbReference type="AlphaFoldDB" id="A0A1F5NTM0"/>
<accession>A0A1F5NTM0</accession>
<sequence>MEPKLKKLPRYHKFVLVFILTSFFALPFLNISIFTSIPKAQAQRLPNIPLSVPNEEPNFGRECGDEIDLKDIDAVLDWFNGKGGECVPIKVDADPYRFQREHAKAFRTFWLIRLSKTIQTLVAKAIDSTFKIQDYLGYVGLVSDYIYFNRFLFEKLNIPEDRLLTSITFYKQYSGNGPNFRDAVEGSTFGSFLRNKSIQTAGFNPDAVDPADPEYYLKIAQAGSYLSSPYDWYHNYQDKAFMGRSEAKSAATLEVSNSEGYKNSRSKSDLDAFLKTKDLGYFKVGKQTIPIMTPGGYAAKAIEGTLNNILGLKQPFNETNVTAAFVEGIINGIINGDIFRNGAFVPGDVYRTPPIKKETKELAEPKVDEGAP</sequence>
<protein>
    <submittedName>
        <fullName evidence="1">Uncharacterized protein</fullName>
    </submittedName>
</protein>
<name>A0A1F5NTM0_9BACT</name>
<dbReference type="Proteomes" id="UP000177912">
    <property type="component" value="Unassembled WGS sequence"/>
</dbReference>
<reference evidence="1 2" key="1">
    <citation type="journal article" date="2016" name="Nat. Commun.">
        <title>Thousands of microbial genomes shed light on interconnected biogeochemical processes in an aquifer system.</title>
        <authorList>
            <person name="Anantharaman K."/>
            <person name="Brown C.T."/>
            <person name="Hug L.A."/>
            <person name="Sharon I."/>
            <person name="Castelle C.J."/>
            <person name="Probst A.J."/>
            <person name="Thomas B.C."/>
            <person name="Singh A."/>
            <person name="Wilkins M.J."/>
            <person name="Karaoz U."/>
            <person name="Brodie E.L."/>
            <person name="Williams K.H."/>
            <person name="Hubbard S.S."/>
            <person name="Banfield J.F."/>
        </authorList>
    </citation>
    <scope>NUCLEOTIDE SEQUENCE [LARGE SCALE GENOMIC DNA]</scope>
</reference>
<comment type="caution">
    <text evidence="1">The sequence shown here is derived from an EMBL/GenBank/DDBJ whole genome shotgun (WGS) entry which is preliminary data.</text>
</comment>
<dbReference type="STRING" id="1817822.A2826_00755"/>
<evidence type="ECO:0000313" key="2">
    <source>
        <dbReference type="Proteomes" id="UP000177912"/>
    </source>
</evidence>
<gene>
    <name evidence="1" type="ORF">A2826_00755</name>
</gene>
<dbReference type="EMBL" id="MFEI01000017">
    <property type="protein sequence ID" value="OGE80882.1"/>
    <property type="molecule type" value="Genomic_DNA"/>
</dbReference>